<dbReference type="Proteomes" id="UP000507954">
    <property type="component" value="Unassembled WGS sequence"/>
</dbReference>
<organism evidence="1">
    <name type="scientific">Sinorhizobium medicae</name>
    <dbReference type="NCBI Taxonomy" id="110321"/>
    <lineage>
        <taxon>Bacteria</taxon>
        <taxon>Pseudomonadati</taxon>
        <taxon>Pseudomonadota</taxon>
        <taxon>Alphaproteobacteria</taxon>
        <taxon>Hyphomicrobiales</taxon>
        <taxon>Rhizobiaceae</taxon>
        <taxon>Sinorhizobium/Ensifer group</taxon>
        <taxon>Sinorhizobium</taxon>
    </lineage>
</organism>
<dbReference type="EMBL" id="CABFNB010000007">
    <property type="protein sequence ID" value="VTZ59299.1"/>
    <property type="molecule type" value="Genomic_DNA"/>
</dbReference>
<accession>A0A508WUH5</accession>
<name>A0A508WUH5_9HYPH</name>
<evidence type="ECO:0000313" key="1">
    <source>
        <dbReference type="EMBL" id="VTZ59299.1"/>
    </source>
</evidence>
<reference evidence="1" key="1">
    <citation type="submission" date="2019-06" db="EMBL/GenBank/DDBJ databases">
        <authorList>
            <person name="Le Quere A."/>
            <person name="Colella S."/>
        </authorList>
    </citation>
    <scope>NUCLEOTIDE SEQUENCE</scope>
    <source>
        <strain evidence="1">EmedicaeMD41</strain>
    </source>
</reference>
<gene>
    <name evidence="1" type="ORF">EMEDMD4_1040029</name>
</gene>
<protein>
    <submittedName>
        <fullName evidence="1">Uncharacterized protein</fullName>
    </submittedName>
</protein>
<sequence length="32" mass="3768">MRLENLTEVHNDRQEDCKRGVMATNRHSTRVA</sequence>
<dbReference type="AlphaFoldDB" id="A0A508WUH5"/>
<proteinExistence type="predicted"/>